<dbReference type="RefSeq" id="WP_246273315.1">
    <property type="nucleotide sequence ID" value="NZ_BAABGO010000005.1"/>
</dbReference>
<dbReference type="NCBIfam" id="TIGR00199">
    <property type="entry name" value="PncC_domain"/>
    <property type="match status" value="1"/>
</dbReference>
<evidence type="ECO:0000313" key="3">
    <source>
        <dbReference type="Proteomes" id="UP000482800"/>
    </source>
</evidence>
<reference evidence="2 3" key="1">
    <citation type="submission" date="2020-03" db="EMBL/GenBank/DDBJ databases">
        <title>Whole genome shotgun sequence of Phytohabitans houttuyneae NBRC 108639.</title>
        <authorList>
            <person name="Komaki H."/>
            <person name="Tamura T."/>
        </authorList>
    </citation>
    <scope>NUCLEOTIDE SEQUENCE [LARGE SCALE GENOMIC DNA]</scope>
    <source>
        <strain evidence="2 3">NBRC 108639</strain>
    </source>
</reference>
<comment type="caution">
    <text evidence="2">The sequence shown here is derived from an EMBL/GenBank/DDBJ whole genome shotgun (WGS) entry which is preliminary data.</text>
</comment>
<keyword evidence="3" id="KW-1185">Reference proteome</keyword>
<dbReference type="EMBL" id="BLPF01000001">
    <property type="protein sequence ID" value="GFJ77152.1"/>
    <property type="molecule type" value="Genomic_DNA"/>
</dbReference>
<dbReference type="Pfam" id="PF02464">
    <property type="entry name" value="CinA"/>
    <property type="match status" value="1"/>
</dbReference>
<dbReference type="Gene3D" id="3.90.950.20">
    <property type="entry name" value="CinA-like"/>
    <property type="match status" value="1"/>
</dbReference>
<accession>A0A6V8JWW1</accession>
<dbReference type="InterPro" id="IPR036653">
    <property type="entry name" value="CinA-like_C"/>
</dbReference>
<organism evidence="2 3">
    <name type="scientific">Phytohabitans houttuyneae</name>
    <dbReference type="NCBI Taxonomy" id="1076126"/>
    <lineage>
        <taxon>Bacteria</taxon>
        <taxon>Bacillati</taxon>
        <taxon>Actinomycetota</taxon>
        <taxon>Actinomycetes</taxon>
        <taxon>Micromonosporales</taxon>
        <taxon>Micromonosporaceae</taxon>
    </lineage>
</organism>
<evidence type="ECO:0000313" key="2">
    <source>
        <dbReference type="EMBL" id="GFJ77152.1"/>
    </source>
</evidence>
<name>A0A6V8JWW1_9ACTN</name>
<dbReference type="InterPro" id="IPR008136">
    <property type="entry name" value="CinA_C"/>
</dbReference>
<evidence type="ECO:0000259" key="1">
    <source>
        <dbReference type="Pfam" id="PF02464"/>
    </source>
</evidence>
<gene>
    <name evidence="2" type="ORF">Phou_013320</name>
</gene>
<proteinExistence type="predicted"/>
<feature type="domain" description="CinA C-terminal" evidence="1">
    <location>
        <begin position="14"/>
        <end position="158"/>
    </location>
</feature>
<dbReference type="Proteomes" id="UP000482800">
    <property type="component" value="Unassembled WGS sequence"/>
</dbReference>
<sequence>MTPETMGARQALTAATLLSRYGLTLATAESLTGGLVGQLVTSVAGASAFYVGGMITYATEAKSGVLGVDPAVLREQGPVSPEVARQMAARVRVVFGASMGLATTGVAGPTEQDGNPVGMLHVGIADATGTRAITLKGPDGSRAEVRAWAAQAALTELVGQLLRTYAVEPA</sequence>
<reference evidence="2 3" key="2">
    <citation type="submission" date="2020-03" db="EMBL/GenBank/DDBJ databases">
        <authorList>
            <person name="Ichikawa N."/>
            <person name="Kimura A."/>
            <person name="Kitahashi Y."/>
            <person name="Uohara A."/>
        </authorList>
    </citation>
    <scope>NUCLEOTIDE SEQUENCE [LARGE SCALE GENOMIC DNA]</scope>
    <source>
        <strain evidence="2 3">NBRC 108639</strain>
    </source>
</reference>
<dbReference type="SUPFAM" id="SSF142433">
    <property type="entry name" value="CinA-like"/>
    <property type="match status" value="1"/>
</dbReference>
<protein>
    <submittedName>
        <fullName evidence="2">Competence damage-inducible protein A</fullName>
    </submittedName>
</protein>
<dbReference type="AlphaFoldDB" id="A0A6V8JWW1"/>